<feature type="disulfide bond" evidence="10">
    <location>
        <begin position="668"/>
        <end position="677"/>
    </location>
</feature>
<keyword evidence="2" id="KW-0964">Secreted</keyword>
<feature type="domain" description="Laminin EGF-like" evidence="14">
    <location>
        <begin position="693"/>
        <end position="747"/>
    </location>
</feature>
<feature type="disulfide bond" evidence="10">
    <location>
        <begin position="1538"/>
        <end position="1550"/>
    </location>
</feature>
<feature type="disulfide bond" evidence="10">
    <location>
        <begin position="718"/>
        <end position="727"/>
    </location>
</feature>
<dbReference type="SUPFAM" id="SSF49899">
    <property type="entry name" value="Concanavalin A-like lectins/glucanases"/>
    <property type="match status" value="4"/>
</dbReference>
<dbReference type="GO" id="GO:0005604">
    <property type="term" value="C:basement membrane"/>
    <property type="evidence" value="ECO:0007669"/>
    <property type="project" value="UniProtKB-SubCell"/>
</dbReference>
<feature type="disulfide bond" evidence="10">
    <location>
        <begin position="2044"/>
        <end position="2053"/>
    </location>
</feature>
<dbReference type="PROSITE" id="PS51115">
    <property type="entry name" value="LAMININ_IVA"/>
    <property type="match status" value="1"/>
</dbReference>
<dbReference type="SMART" id="SM00282">
    <property type="entry name" value="LamG"/>
    <property type="match status" value="3"/>
</dbReference>
<evidence type="ECO:0000256" key="4">
    <source>
        <dbReference type="ARBA" id="ARBA00022729"/>
    </source>
</evidence>
<evidence type="ECO:0000259" key="14">
    <source>
        <dbReference type="PROSITE" id="PS50027"/>
    </source>
</evidence>
<reference evidence="17 18" key="2">
    <citation type="submission" date="2018-10" db="EMBL/GenBank/DDBJ databases">
        <authorList>
            <consortium name="Pathogen Informatics"/>
        </authorList>
    </citation>
    <scope>NUCLEOTIDE SEQUENCE [LARGE SCALE GENOMIC DNA]</scope>
</reference>
<dbReference type="SMART" id="SM00181">
    <property type="entry name" value="EGF"/>
    <property type="match status" value="11"/>
</dbReference>
<evidence type="ECO:0000256" key="12">
    <source>
        <dbReference type="SAM" id="SignalP"/>
    </source>
</evidence>
<feature type="domain" description="Laminin EGF-like" evidence="14">
    <location>
        <begin position="556"/>
        <end position="601"/>
    </location>
</feature>
<dbReference type="OrthoDB" id="10011303at2759"/>
<feature type="disulfide bond" evidence="10">
    <location>
        <begin position="648"/>
        <end position="660"/>
    </location>
</feature>
<feature type="disulfide bond" evidence="10">
    <location>
        <begin position="623"/>
        <end position="632"/>
    </location>
</feature>
<dbReference type="GO" id="GO:0009887">
    <property type="term" value="P:animal organ morphogenesis"/>
    <property type="evidence" value="ECO:0007669"/>
    <property type="project" value="TreeGrafter"/>
</dbReference>
<dbReference type="PROSITE" id="PS50025">
    <property type="entry name" value="LAM_G_DOMAIN"/>
    <property type="match status" value="3"/>
</dbReference>
<evidence type="ECO:0000256" key="5">
    <source>
        <dbReference type="ARBA" id="ARBA00022737"/>
    </source>
</evidence>
<dbReference type="Gene3D" id="2.60.120.260">
    <property type="entry name" value="Galactose-binding domain-like"/>
    <property type="match status" value="1"/>
</dbReference>
<dbReference type="InterPro" id="IPR000742">
    <property type="entry name" value="EGF"/>
</dbReference>
<dbReference type="GO" id="GO:0009888">
    <property type="term" value="P:tissue development"/>
    <property type="evidence" value="ECO:0007669"/>
    <property type="project" value="TreeGrafter"/>
</dbReference>
<feature type="disulfide bond" evidence="10">
    <location>
        <begin position="486"/>
        <end position="495"/>
    </location>
</feature>
<feature type="disulfide bond" evidence="10">
    <location>
        <begin position="440"/>
        <end position="449"/>
    </location>
</feature>
<dbReference type="PANTHER" id="PTHR10574">
    <property type="entry name" value="NETRIN/LAMININ-RELATED"/>
    <property type="match status" value="1"/>
</dbReference>
<dbReference type="FunFam" id="2.10.25.10:FF:000188">
    <property type="entry name" value="Laminin subunit gamma 2"/>
    <property type="match status" value="1"/>
</dbReference>
<evidence type="ECO:0000256" key="3">
    <source>
        <dbReference type="ARBA" id="ARBA00022530"/>
    </source>
</evidence>
<feature type="domain" description="Laminin EGF-like" evidence="14">
    <location>
        <begin position="512"/>
        <end position="554"/>
    </location>
</feature>
<keyword evidence="11" id="KW-0472">Membrane</keyword>
<dbReference type="CDD" id="cd00055">
    <property type="entry name" value="EGF_Lam"/>
    <property type="match status" value="21"/>
</dbReference>
<keyword evidence="11" id="KW-0812">Transmembrane</keyword>
<feature type="disulfide bond" evidence="10">
    <location>
        <begin position="1837"/>
        <end position="1846"/>
    </location>
</feature>
<dbReference type="STRING" id="51028.A0A0N4UV33"/>
<dbReference type="PROSITE" id="PS01248">
    <property type="entry name" value="EGF_LAM_1"/>
    <property type="match status" value="7"/>
</dbReference>
<feature type="domain" description="Laminin EGF-like" evidence="14">
    <location>
        <begin position="465"/>
        <end position="511"/>
    </location>
</feature>
<dbReference type="FunFam" id="2.10.25.10:FF:000388">
    <property type="entry name" value="Laminin subunit alpha"/>
    <property type="match status" value="1"/>
</dbReference>
<feature type="disulfide bond" evidence="10">
    <location>
        <begin position="1513"/>
        <end position="1522"/>
    </location>
</feature>
<dbReference type="Pfam" id="PF00052">
    <property type="entry name" value="Laminin_B"/>
    <property type="match status" value="1"/>
</dbReference>
<feature type="disulfide bond" evidence="10">
    <location>
        <begin position="1399"/>
        <end position="1416"/>
    </location>
</feature>
<dbReference type="Pfam" id="PF00053">
    <property type="entry name" value="EGF_laminin"/>
    <property type="match status" value="19"/>
</dbReference>
<dbReference type="SUPFAM" id="SSF57196">
    <property type="entry name" value="EGF/Laminin"/>
    <property type="match status" value="19"/>
</dbReference>
<dbReference type="FunFam" id="2.10.25.10:FF:000051">
    <property type="entry name" value="Laminin subunit alpha 4"/>
    <property type="match status" value="1"/>
</dbReference>
<feature type="domain" description="Laminin EGF-like" evidence="14">
    <location>
        <begin position="748"/>
        <end position="800"/>
    </location>
</feature>
<evidence type="ECO:0000256" key="11">
    <source>
        <dbReference type="SAM" id="Phobius"/>
    </source>
</evidence>
<feature type="domain" description="Laminin EGF-like" evidence="14">
    <location>
        <begin position="1818"/>
        <end position="1867"/>
    </location>
</feature>
<feature type="disulfide bond" evidence="10">
    <location>
        <begin position="514"/>
        <end position="531"/>
    </location>
</feature>
<keyword evidence="4 12" id="KW-0732">Signal</keyword>
<dbReference type="FunFam" id="2.10.25.10:FF:000106">
    <property type="entry name" value="Heparan sulfate proteoglycan 2"/>
    <property type="match status" value="1"/>
</dbReference>
<feature type="disulfide bond" evidence="10">
    <location>
        <begin position="465"/>
        <end position="477"/>
    </location>
</feature>
<dbReference type="Pfam" id="PF00055">
    <property type="entry name" value="Laminin_N"/>
    <property type="match status" value="1"/>
</dbReference>
<dbReference type="InterPro" id="IPR002049">
    <property type="entry name" value="LE_dom"/>
</dbReference>
<feature type="disulfide bond" evidence="10">
    <location>
        <begin position="602"/>
        <end position="614"/>
    </location>
</feature>
<dbReference type="GO" id="GO:0071711">
    <property type="term" value="P:basement membrane organization"/>
    <property type="evidence" value="ECO:0007669"/>
    <property type="project" value="UniProtKB-ARBA"/>
</dbReference>
<dbReference type="CDD" id="cd00110">
    <property type="entry name" value="LamG"/>
    <property type="match status" value="3"/>
</dbReference>
<dbReference type="SMART" id="SM00180">
    <property type="entry name" value="EGF_Lam"/>
    <property type="match status" value="22"/>
</dbReference>
<keyword evidence="3" id="KW-0272">Extracellular matrix</keyword>
<feature type="domain" description="Laminin EGF-like" evidence="14">
    <location>
        <begin position="1397"/>
        <end position="1442"/>
    </location>
</feature>
<proteinExistence type="predicted"/>
<dbReference type="GO" id="GO:0006950">
    <property type="term" value="P:response to stress"/>
    <property type="evidence" value="ECO:0007669"/>
    <property type="project" value="UniProtKB-ARBA"/>
</dbReference>
<keyword evidence="7 10" id="KW-1015">Disulfide bond</keyword>
<evidence type="ECO:0000256" key="10">
    <source>
        <dbReference type="PROSITE-ProRule" id="PRU00460"/>
    </source>
</evidence>
<feature type="disulfide bond" evidence="10">
    <location>
        <begin position="2092"/>
        <end position="2101"/>
    </location>
</feature>
<dbReference type="GO" id="GO:0040017">
    <property type="term" value="P:positive regulation of locomotion"/>
    <property type="evidence" value="ECO:0007669"/>
    <property type="project" value="UniProtKB-ARBA"/>
</dbReference>
<evidence type="ECO:0000313" key="17">
    <source>
        <dbReference type="EMBL" id="VDD85846.1"/>
    </source>
</evidence>
<feature type="disulfide bond" evidence="10">
    <location>
        <begin position="558"/>
        <end position="575"/>
    </location>
</feature>
<dbReference type="PANTHER" id="PTHR10574:SF406">
    <property type="entry name" value="LAMININ SUBUNIT ALPHA 5"/>
    <property type="match status" value="1"/>
</dbReference>
<dbReference type="InterPro" id="IPR013320">
    <property type="entry name" value="ConA-like_dom_sf"/>
</dbReference>
<keyword evidence="6" id="KW-0084">Basement membrane</keyword>
<feature type="signal peptide" evidence="12">
    <location>
        <begin position="1"/>
        <end position="28"/>
    </location>
</feature>
<feature type="domain" description="Laminin EGF-like" evidence="14">
    <location>
        <begin position="1443"/>
        <end position="1487"/>
    </location>
</feature>
<evidence type="ECO:0000256" key="9">
    <source>
        <dbReference type="ARBA" id="ARBA00023292"/>
    </source>
</evidence>
<dbReference type="InterPro" id="IPR001791">
    <property type="entry name" value="Laminin_G"/>
</dbReference>
<keyword evidence="5" id="KW-0677">Repeat</keyword>
<evidence type="ECO:0000259" key="16">
    <source>
        <dbReference type="PROSITE" id="PS51117"/>
    </source>
</evidence>
<dbReference type="FunFam" id="2.60.120.260:FF:000092">
    <property type="entry name" value="Laminin subunit alpha-3"/>
    <property type="match status" value="1"/>
</dbReference>
<evidence type="ECO:0000256" key="2">
    <source>
        <dbReference type="ARBA" id="ARBA00022525"/>
    </source>
</evidence>
<keyword evidence="18" id="KW-1185">Reference proteome</keyword>
<dbReference type="Pfam" id="PF24973">
    <property type="entry name" value="EGF_LMN_ATRN"/>
    <property type="match status" value="1"/>
</dbReference>
<dbReference type="FunFam" id="2.10.25.10:FF:000034">
    <property type="entry name" value="Laminin subunit alpha 3"/>
    <property type="match status" value="1"/>
</dbReference>
<feature type="disulfide bond" evidence="10">
    <location>
        <begin position="1460"/>
        <end position="1469"/>
    </location>
</feature>
<dbReference type="Gene3D" id="2.60.120.200">
    <property type="match status" value="4"/>
</dbReference>
<comment type="subcellular location">
    <subcellularLocation>
        <location evidence="1">Secreted</location>
        <location evidence="1">Extracellular space</location>
        <location evidence="1">Extracellular matrix</location>
        <location evidence="1">Basement membrane</location>
    </subcellularLocation>
</comment>
<keyword evidence="9 10" id="KW-0424">Laminin EGF-like domain</keyword>
<feature type="chain" id="PRO_5043122471" evidence="12">
    <location>
        <begin position="29"/>
        <end position="2945"/>
    </location>
</feature>
<keyword evidence="8" id="KW-0325">Glycoprotein</keyword>
<dbReference type="PROSITE" id="PS50027">
    <property type="entry name" value="EGF_LAM_2"/>
    <property type="match status" value="15"/>
</dbReference>
<feature type="domain" description="Laminin G" evidence="13">
    <location>
        <begin position="2764"/>
        <end position="2942"/>
    </location>
</feature>
<dbReference type="Pfam" id="PF02210">
    <property type="entry name" value="Laminin_G_2"/>
    <property type="match status" value="3"/>
</dbReference>
<evidence type="ECO:0000259" key="13">
    <source>
        <dbReference type="PROSITE" id="PS50025"/>
    </source>
</evidence>
<dbReference type="FunFam" id="2.10.25.10:FF:000069">
    <property type="entry name" value="Laminin subunit alpha 1"/>
    <property type="match status" value="1"/>
</dbReference>
<evidence type="ECO:0000313" key="19">
    <source>
        <dbReference type="WBParaSite" id="EVEC_0000128101-mRNA-1"/>
    </source>
</evidence>
<dbReference type="WBParaSite" id="EVEC_0000128101-mRNA-1">
    <property type="protein sequence ID" value="EVEC_0000128101-mRNA-1"/>
    <property type="gene ID" value="EVEC_0000128101"/>
</dbReference>
<reference evidence="19" key="1">
    <citation type="submission" date="2016-04" db="UniProtKB">
        <authorList>
            <consortium name="WormBaseParasite"/>
        </authorList>
    </citation>
    <scope>IDENTIFICATION</scope>
</reference>
<comment type="caution">
    <text evidence="10">Lacks conserved residue(s) required for the propagation of feature annotation.</text>
</comment>
<gene>
    <name evidence="17" type="ORF">EVEC_LOCUS989</name>
</gene>
<feature type="domain" description="Laminin N-terminal" evidence="16">
    <location>
        <begin position="27"/>
        <end position="292"/>
    </location>
</feature>
<feature type="disulfide bond" evidence="10">
    <location>
        <begin position="1540"/>
        <end position="1557"/>
    </location>
</feature>
<protein>
    <submittedName>
        <fullName evidence="19">Laminin subunit alpha</fullName>
    </submittedName>
</protein>
<dbReference type="PROSITE" id="PS51117">
    <property type="entry name" value="LAMININ_NTER"/>
    <property type="match status" value="1"/>
</dbReference>
<evidence type="ECO:0000256" key="6">
    <source>
        <dbReference type="ARBA" id="ARBA00022869"/>
    </source>
</evidence>
<feature type="domain" description="Laminin EGF-like" evidence="14">
    <location>
        <begin position="420"/>
        <end position="464"/>
    </location>
</feature>
<feature type="domain" description="Laminin EGF-like" evidence="14">
    <location>
        <begin position="2024"/>
        <end position="2070"/>
    </location>
</feature>
<feature type="domain" description="Laminin EGF-like" evidence="14">
    <location>
        <begin position="648"/>
        <end position="692"/>
    </location>
</feature>
<feature type="domain" description="Laminin EGF-like" evidence="14">
    <location>
        <begin position="602"/>
        <end position="647"/>
    </location>
</feature>
<accession>A0A0N4UV33</accession>
<dbReference type="GO" id="GO:0061564">
    <property type="term" value="P:axon development"/>
    <property type="evidence" value="ECO:0007669"/>
    <property type="project" value="UniProtKB-ARBA"/>
</dbReference>
<feature type="disulfide bond" evidence="10">
    <location>
        <begin position="1559"/>
        <end position="1568"/>
    </location>
</feature>
<dbReference type="InterPro" id="IPR050440">
    <property type="entry name" value="Laminin/Netrin_ECM"/>
</dbReference>
<dbReference type="EMBL" id="UXUI01007156">
    <property type="protein sequence ID" value="VDD85846.1"/>
    <property type="molecule type" value="Genomic_DNA"/>
</dbReference>
<feature type="disulfide bond" evidence="10">
    <location>
        <begin position="1397"/>
        <end position="1409"/>
    </location>
</feature>
<evidence type="ECO:0000256" key="7">
    <source>
        <dbReference type="ARBA" id="ARBA00023157"/>
    </source>
</evidence>
<feature type="domain" description="Laminin EGF-like" evidence="14">
    <location>
        <begin position="1488"/>
        <end position="1537"/>
    </location>
</feature>
<evidence type="ECO:0000256" key="8">
    <source>
        <dbReference type="ARBA" id="ARBA00023180"/>
    </source>
</evidence>
<dbReference type="FunFam" id="2.10.25.10:FF:000209">
    <property type="entry name" value="Laminin subunit alpha 5"/>
    <property type="match status" value="3"/>
</dbReference>
<feature type="domain" description="Laminin EGF-like" evidence="14">
    <location>
        <begin position="2071"/>
        <end position="2118"/>
    </location>
</feature>
<feature type="domain" description="Laminin EGF-like" evidence="14">
    <location>
        <begin position="1538"/>
        <end position="1588"/>
    </location>
</feature>
<evidence type="ECO:0000259" key="15">
    <source>
        <dbReference type="PROSITE" id="PS51115"/>
    </source>
</evidence>
<feature type="disulfide bond" evidence="10">
    <location>
        <begin position="604"/>
        <end position="621"/>
    </location>
</feature>
<feature type="domain" description="Laminin IV type A" evidence="15">
    <location>
        <begin position="1610"/>
        <end position="1784"/>
    </location>
</feature>
<feature type="disulfide bond" evidence="10">
    <location>
        <begin position="1418"/>
        <end position="1427"/>
    </location>
</feature>
<feature type="disulfide bond" evidence="10">
    <location>
        <begin position="512"/>
        <end position="524"/>
    </location>
</feature>
<feature type="domain" description="Laminin G" evidence="13">
    <location>
        <begin position="2281"/>
        <end position="2451"/>
    </location>
</feature>
<dbReference type="PROSITE" id="PS00022">
    <property type="entry name" value="EGF_1"/>
    <property type="match status" value="1"/>
</dbReference>
<dbReference type="SMART" id="SM00136">
    <property type="entry name" value="LamNT"/>
    <property type="match status" value="1"/>
</dbReference>
<feature type="disulfide bond" evidence="10">
    <location>
        <begin position="2071"/>
        <end position="2083"/>
    </location>
</feature>
<dbReference type="InterPro" id="IPR008211">
    <property type="entry name" value="Laminin_N"/>
</dbReference>
<sequence>MKKYDNTYRWTMLLLWLLLAAFTGLGTAQVLVPPYINLALNKRIHATSTCGEINGEPHREVFCQIAGSNQYTPLGQYSYSVSNVPLSVREMKGGQICDYCEANTTNEHPAEFMVDGGAAWWQSPPLSRGKQYEQVNITIDLGQEFHVAYVWIQMANSPRPGKWVLERSVDYGKTYTPWQYFAESAADCQDFGKETLAPILRDDSVICTTEFSSITPLENAEMMIRLLENRPGRSNFSQSEVLQEFAKATNVRIRLLRAKTLHGHLINTQKRKDPSVTRRHFYAIKEIFMGGRCVCNGYASTCDVLDVRRPDMLLCRCGNNTCGDQCERCCPGFEQKKWRAAKEDEEFKCEPCNCHGHSNECVYNEEIDQKHLSLDMYGNYEGGGECQNCQHHTEGINCNKCAPGYYRPRGKRWEDLDVSCQCDPRIHSDICEEETGRCECKPQFTGPYCDRCSPGYYSPPLCKPCDCSSSGTEDSLCLPIDGQCPCKTGYTGNFCETCAPGYTNYSAGCIPCNCNLVGSVNGKCDLETSQCECRVNFAGLLCDKCADGYYDYPRYCNCDPSGTEEGLCNKRTGTCLCKPGYTGVRCDQCDSYYYGYPKCKECNCDAHGSESRECEPKTGECSCRKNFIGRQCDRCRPGFYDYPNCKACQCHVDGSEGLTCNNNGKCFCKPNFQGDRCNECRPNFYNFPLCEECRCNPSGVAKDFGGCDKVGPGKLCECKKNVEGRICDRCKPTFWALSYQLEDGCMACKCDLRGTVAGLSICDSITGQCLCKEYVGGRQCSRCAEGYYNLQEHNVFGCQPCNCNKGGSVGAACDMKTGQCNCRPRITGLKCDRAINDHYIPNLWHHKYEAENGRTPDGEPVRYATDKEEFENFSSKGFAVFSESQDEILIPLNIQKSTFYQVLFVYVNPTSKEVEFRSVYTKVCYFHVLDADQSATNVLPPSKKPTVVSMNKRQPFVLNPGTWKLHIKTPKRIFLDYIVLLPSEYYEANLLKEVPPTACEVGADRDYCLKTSYAPLPASARFSVDEDRTFNQIHPDGRISLMDKMSSEMLPPEYGKVAYVKPVDEETQIQVELKVLVPETGNYVLVLEYNNYQTVIVPLKVEVQSSDSSSQMADAVIEHCPYEVFCRNLAIENGIPASFHLEKDSIATVTITVPPKNEFGLAAVSLVKVEDWDSRFLNQEPICAWKNGKCLEENYALASNEVVKEAEAGQNADNAVDGTKLPFNVSDPQNTQVLLLDGQETSFDVESAVPEAGYYVLIVHYYNPGNPFFTTSVYLNQCFCISGVLPLEYCPNQAGCRAVLRDVKRNGATDFYVVDKFIATFNYNTSQKDPVYIDKVIAVPVNSYSDSLTKLQPVDVSSKFIRECGKDEFINESNVTDYCRETVFALTTDFNAASFPCRCNHAGSKSFSCAVYGGQCDCRPNITGRQCDQCKPGYYDFPYCRRCNCLLSQTCDERSGQCYCPRHVVGKNCDRCVQYAFGYDPLIGCQLCQCDSRGLDEVRGSPQCDPENGQCLCQRNVGGRQCNQCLAGHYGFPHCYACVCDKKGTTEKICDPDSSTCICKENIEGSSCDRCKLGKFDLQETNPLGCSDCFCFGATDRCRSSSYAVDYVFFDREAWQVTDPKGTVRHNDGQVHYFATPADTPDNVYFKAPLGTQTDFTAAYGLKISYRISSQPKADEARMGVAADLKLIGYNMTLEYWISEVPMDAKEAFGVQIKLVPESFILESGSPVKRSDLMLVLFDLNQILIKASYYEKTDLATLTDFEMEIARKNFEATNGFPTATSVEVCQCPAPYTGDSCQHCADGFYRVKTGTYLGACIACDCNGHSASCDKNTGICYNCQHHTTGDHCEICEEGYYGNATRGGPYACLPCTCPNLYNNFASSCQVSEKGILESCTCKQGYTGDKCDRCAVGYFGQPDVPEGSCTKCFCNENNDLEAEGSCDPVTGYCDNCFGHTSGEKCEICEDWYYGVATGTRNCMDCGCDRCGSSYCDKDNGKCICQPNVEGEKCDKCVPNAWGLKRCIGCDMCDCAIASKSTQCNDQTGQCFCMPGAAGVKCEACAQGYWNYTASGCTKCDCEADLSLGTVCDINTGQCHCQEGATGPRCDQCLTHYLRIPDFGCRICDECVHSLITDLDVLESHHGDLAYTIKHMSPATLAGARLRRLSELLDSNKVIRLINVLLFKQAVNFFRLAFAFFGNFIAVFVLMLVSFRAIDDNEWWKVIAEHSGSRLSVIARKPGTADSAAEKVQALPDGNPVLYITQDSGRLFVGGIPPNANVGCFFFEDTITFDGSGYGIMDLPGNGAPQTNTAFSIQFQTYAANGLLCYIGKADSSDFMSLELLNGAIQLAYNLGSEEKELITSSKNYNNGAVHSVGVVRRGRRVRLTVDEEKPIEGESRGEETTLDVGEEFYIGGLPHKFASSLNVVPFRGCIKELRLNSKFVELSKPIATKNVLPGCYIKVVHTVSFPSEYARSVFHNVVNGGTFELMFYFKTDQQTGHLTTVQSSEKVSSFLGRSFGVYPILNGFLVVSAGGVDKRKLGSGHLSDGLWHFVVVKKKGTKLRVAVNNGVADEIEVKDEPAGVRTYLFQVFWLHCAPTASRSPKVGHFNLLFFRSIFTVHLRPAALHGLIMLSKDKGNVDYISLYLVNGTVNFAFNAGNGPVHLKSNRYLVDGKWHSVVIERYEKNGTLYVDGSLEDNGMSPGRSVSINTDPPLYIGGLPKESSLLSSVAKHLPGLKPTFVGCMRNFTLNGIKLDNPKEYDIAPCSEKTEKGTYFGGKGGYMILHRNFTVPTFTVELEVRPRTKTAVLLSVNGADSFTVQLLNGVVHFSVTHGGETKEVFSKSKTSNALCDGHWHTIKALKAKKVLMLTVDNNKEYGTLKDYGPKPEMTLNAPLYLGGVPKGAKFQSLKTTEPYVGCIRYGFSNKTKRRKKHVEFPEKVKFGDVTVDSCPAI</sequence>
<feature type="transmembrane region" description="Helical" evidence="11">
    <location>
        <begin position="2184"/>
        <end position="2206"/>
    </location>
</feature>
<dbReference type="Proteomes" id="UP000274131">
    <property type="component" value="Unassembled WGS sequence"/>
</dbReference>
<evidence type="ECO:0000256" key="1">
    <source>
        <dbReference type="ARBA" id="ARBA00004302"/>
    </source>
</evidence>
<feature type="disulfide bond" evidence="10">
    <location>
        <begin position="2073"/>
        <end position="2090"/>
    </location>
</feature>
<evidence type="ECO:0000313" key="18">
    <source>
        <dbReference type="Proteomes" id="UP000274131"/>
    </source>
</evidence>
<dbReference type="Gene3D" id="2.10.25.10">
    <property type="entry name" value="Laminin"/>
    <property type="match status" value="20"/>
</dbReference>
<dbReference type="InterPro" id="IPR056863">
    <property type="entry name" value="LMN_ATRN_NET-like_EGF"/>
</dbReference>
<dbReference type="FunFam" id="2.10.25.10:FF:000090">
    <property type="entry name" value="laminin subunit alpha"/>
    <property type="match status" value="1"/>
</dbReference>
<organism evidence="19">
    <name type="scientific">Enterobius vermicularis</name>
    <name type="common">Human pinworm</name>
    <dbReference type="NCBI Taxonomy" id="51028"/>
    <lineage>
        <taxon>Eukaryota</taxon>
        <taxon>Metazoa</taxon>
        <taxon>Ecdysozoa</taxon>
        <taxon>Nematoda</taxon>
        <taxon>Chromadorea</taxon>
        <taxon>Rhabditida</taxon>
        <taxon>Spirurina</taxon>
        <taxon>Oxyuridomorpha</taxon>
        <taxon>Oxyuroidea</taxon>
        <taxon>Oxyuridae</taxon>
        <taxon>Enterobius</taxon>
    </lineage>
</organism>
<feature type="disulfide bond" evidence="10">
    <location>
        <begin position="467"/>
        <end position="484"/>
    </location>
</feature>
<dbReference type="InterPro" id="IPR000034">
    <property type="entry name" value="Laminin_IV"/>
</dbReference>
<dbReference type="FunFam" id="2.10.25.10:FF:000082">
    <property type="entry name" value="Laminin subunit alpha 1"/>
    <property type="match status" value="1"/>
</dbReference>
<name>A0A0N4UV33_ENTVE</name>
<dbReference type="SMART" id="SM00281">
    <property type="entry name" value="LamB"/>
    <property type="match status" value="1"/>
</dbReference>
<feature type="disulfide bond" evidence="10">
    <location>
        <begin position="577"/>
        <end position="586"/>
    </location>
</feature>
<dbReference type="FunFam" id="2.10.25.10:FF:000407">
    <property type="entry name" value="Laminin subunit alpha-3"/>
    <property type="match status" value="1"/>
</dbReference>
<dbReference type="FunFam" id="2.10.25.10:FF:000011">
    <property type="entry name" value="Cadherin EGF LAG seven-pass G-type receptor"/>
    <property type="match status" value="1"/>
</dbReference>
<feature type="disulfide bond" evidence="10">
    <location>
        <begin position="533"/>
        <end position="542"/>
    </location>
</feature>
<dbReference type="PRINTS" id="PR00011">
    <property type="entry name" value="EGFLAMININ"/>
</dbReference>
<feature type="disulfide bond" evidence="10">
    <location>
        <begin position="556"/>
        <end position="568"/>
    </location>
</feature>
<feature type="disulfide bond" evidence="10">
    <location>
        <begin position="771"/>
        <end position="780"/>
    </location>
</feature>
<keyword evidence="11" id="KW-1133">Transmembrane helix</keyword>
<feature type="domain" description="Laminin G" evidence="13">
    <location>
        <begin position="2590"/>
        <end position="2758"/>
    </location>
</feature>